<dbReference type="AlphaFoldDB" id="A0A0R1UE10"/>
<sequence>MIFSIESAHTEFRASDQPKKEIIYSVIMDVYNVVSNLVFYDEDRELSYRLTGELMEFANEVVG</sequence>
<comment type="caution">
    <text evidence="1">The sequence shown here is derived from an EMBL/GenBank/DDBJ whole genome shotgun (WGS) entry which is preliminary data.</text>
</comment>
<protein>
    <submittedName>
        <fullName evidence="1">Uncharacterized protein</fullName>
    </submittedName>
</protein>
<gene>
    <name evidence="1" type="ORF">FC43_GL001074</name>
</gene>
<dbReference type="PATRIC" id="fig|1423760.3.peg.1133"/>
<dbReference type="EMBL" id="AZFK01000018">
    <property type="protein sequence ID" value="KRL91655.1"/>
    <property type="molecule type" value="Genomic_DNA"/>
</dbReference>
<reference evidence="1 2" key="1">
    <citation type="journal article" date="2015" name="Genome Announc.">
        <title>Expanding the biotechnology potential of lactobacilli through comparative genomics of 213 strains and associated genera.</title>
        <authorList>
            <person name="Sun Z."/>
            <person name="Harris H.M."/>
            <person name="McCann A."/>
            <person name="Guo C."/>
            <person name="Argimon S."/>
            <person name="Zhang W."/>
            <person name="Yang X."/>
            <person name="Jeffery I.B."/>
            <person name="Cooney J.C."/>
            <person name="Kagawa T.F."/>
            <person name="Liu W."/>
            <person name="Song Y."/>
            <person name="Salvetti E."/>
            <person name="Wrobel A."/>
            <person name="Rasinkangas P."/>
            <person name="Parkhill J."/>
            <person name="Rea M.C."/>
            <person name="O'Sullivan O."/>
            <person name="Ritari J."/>
            <person name="Douillard F.P."/>
            <person name="Paul Ross R."/>
            <person name="Yang R."/>
            <person name="Briner A.E."/>
            <person name="Felis G.E."/>
            <person name="de Vos W.M."/>
            <person name="Barrangou R."/>
            <person name="Klaenhammer T.R."/>
            <person name="Caufield P.W."/>
            <person name="Cui Y."/>
            <person name="Zhang H."/>
            <person name="O'Toole P.W."/>
        </authorList>
    </citation>
    <scope>NUCLEOTIDE SEQUENCE [LARGE SCALE GENOMIC DNA]</scope>
    <source>
        <strain evidence="1 2">DSM 15946</strain>
    </source>
</reference>
<accession>A0A0R1UE10</accession>
<name>A0A0R1UE10_9LACO</name>
<evidence type="ECO:0000313" key="2">
    <source>
        <dbReference type="Proteomes" id="UP000050816"/>
    </source>
</evidence>
<evidence type="ECO:0000313" key="1">
    <source>
        <dbReference type="EMBL" id="KRL91655.1"/>
    </source>
</evidence>
<proteinExistence type="predicted"/>
<organism evidence="1 2">
    <name type="scientific">Limosilactobacillus ingluviei DSM 15946</name>
    <dbReference type="NCBI Taxonomy" id="1423760"/>
    <lineage>
        <taxon>Bacteria</taxon>
        <taxon>Bacillati</taxon>
        <taxon>Bacillota</taxon>
        <taxon>Bacilli</taxon>
        <taxon>Lactobacillales</taxon>
        <taxon>Lactobacillaceae</taxon>
        <taxon>Limosilactobacillus</taxon>
    </lineage>
</organism>
<dbReference type="Proteomes" id="UP000050816">
    <property type="component" value="Unassembled WGS sequence"/>
</dbReference>